<dbReference type="Pfam" id="PF00648">
    <property type="entry name" value="Peptidase_C2"/>
    <property type="match status" value="1"/>
</dbReference>
<keyword evidence="2" id="KW-0378">Hydrolase</keyword>
<dbReference type="InterPro" id="IPR038765">
    <property type="entry name" value="Papain-like_cys_pep_sf"/>
</dbReference>
<dbReference type="Proteomes" id="UP001642484">
    <property type="component" value="Unassembled WGS sequence"/>
</dbReference>
<evidence type="ECO:0000313" key="5">
    <source>
        <dbReference type="Proteomes" id="UP001642484"/>
    </source>
</evidence>
<protein>
    <recommendedName>
        <fullName evidence="3">Calpain catalytic domain-containing protein</fullName>
    </recommendedName>
</protein>
<dbReference type="PANTHER" id="PTHR10183:SF423">
    <property type="entry name" value="LEUCINE-RICH REPEAT PROTEIN (LRRP)"/>
    <property type="match status" value="1"/>
</dbReference>
<reference evidence="4 5" key="1">
    <citation type="submission" date="2024-02" db="EMBL/GenBank/DDBJ databases">
        <authorList>
            <person name="Chen Y."/>
            <person name="Shah S."/>
            <person name="Dougan E. K."/>
            <person name="Thang M."/>
            <person name="Chan C."/>
        </authorList>
    </citation>
    <scope>NUCLEOTIDE SEQUENCE [LARGE SCALE GENOMIC DNA]</scope>
</reference>
<dbReference type="InterPro" id="IPR001300">
    <property type="entry name" value="Peptidase_C2_calpain_cat"/>
</dbReference>
<dbReference type="EMBL" id="CAXAMN010010169">
    <property type="protein sequence ID" value="CAK9030995.1"/>
    <property type="molecule type" value="Genomic_DNA"/>
</dbReference>
<dbReference type="Gene3D" id="3.90.70.10">
    <property type="entry name" value="Cysteine proteinases"/>
    <property type="match status" value="1"/>
</dbReference>
<dbReference type="InterPro" id="IPR022684">
    <property type="entry name" value="Calpain_cysteine_protease"/>
</dbReference>
<feature type="active site" evidence="2">
    <location>
        <position position="268"/>
    </location>
</feature>
<comment type="similarity">
    <text evidence="1">Belongs to the peptidase C2 family.</text>
</comment>
<feature type="domain" description="Calpain catalytic" evidence="3">
    <location>
        <begin position="53"/>
        <end position="333"/>
    </location>
</feature>
<comment type="caution">
    <text evidence="4">The sequence shown here is derived from an EMBL/GenBank/DDBJ whole genome shotgun (WGS) entry which is preliminary data.</text>
</comment>
<accession>A0ABP0KXR1</accession>
<evidence type="ECO:0000313" key="4">
    <source>
        <dbReference type="EMBL" id="CAK9030995.1"/>
    </source>
</evidence>
<dbReference type="PROSITE" id="PS50203">
    <property type="entry name" value="CALPAIN_CAT"/>
    <property type="match status" value="1"/>
</dbReference>
<proteinExistence type="inferred from homology"/>
<feature type="active site" evidence="2">
    <location>
        <position position="62"/>
    </location>
</feature>
<keyword evidence="2" id="KW-0788">Thiol protease</keyword>
<gene>
    <name evidence="4" type="ORF">CCMP2556_LOCUS18116</name>
</gene>
<keyword evidence="5" id="KW-1185">Reference proteome</keyword>
<name>A0ABP0KXR1_9DINO</name>
<evidence type="ECO:0000256" key="1">
    <source>
        <dbReference type="ARBA" id="ARBA00007623"/>
    </source>
</evidence>
<dbReference type="InterPro" id="IPR000169">
    <property type="entry name" value="Pept_cys_AS"/>
</dbReference>
<keyword evidence="2" id="KW-0645">Protease</keyword>
<sequence length="567" mass="62868">MTFRGQRLGKACHPGRGQGVCDVPHIKIIGEIHPNEPRLRRVGEADGVGMAEDIIQGNVGDCWLLSAISALSEFEGAIAKLFKKTPNIKALPKNQPQKYVVTLYESWVSRFVVDERLCMKPDGSDILGCHPSYDGELWACYVEKAVAIHCGGWDEIDGGQCTHAWRLLTGCKYQYTFQHDGEGFLCLGKFNPNNEEWDPLENSVKKGTQGLWPMAWPEVGGGGDLSYKCGQNEMFERMCAWDDQNYVMAAGTKAGSDSNTTDGIVDGHAYTVITCLNDVAGTEHDLVKVRNPWGKGEFTSGRWCDDGPGWTEFPEVAAVCKPTKANDGVFWLSKVQKRGLKGRSYDLVNGFDFRRTADRYGMKLPESERFIRKSTRPINVPKSGRPEDPLSAGQIKILRAKAEGMIGALLRELEKDGDLEFEMVTLDPESKSSEHGAMSDASKRRLTAGSIDEPVRVPSAKAMALQQSHVSRSEIPFPPGIDSLAMWGKTLIESGKYAKQNLSYEELSASGEREKQSYCSWMVAQRHRDNLTPMVRDLVQYLTLVAETQEKAGSVYPGSSSTRKFKD</sequence>
<dbReference type="PROSITE" id="PS00139">
    <property type="entry name" value="THIOL_PROTEASE_CYS"/>
    <property type="match status" value="1"/>
</dbReference>
<evidence type="ECO:0000259" key="3">
    <source>
        <dbReference type="PROSITE" id="PS50203"/>
    </source>
</evidence>
<evidence type="ECO:0000256" key="2">
    <source>
        <dbReference type="PROSITE-ProRule" id="PRU00239"/>
    </source>
</evidence>
<dbReference type="PANTHER" id="PTHR10183">
    <property type="entry name" value="CALPAIN"/>
    <property type="match status" value="1"/>
</dbReference>
<dbReference type="PRINTS" id="PR00704">
    <property type="entry name" value="CALPAIN"/>
</dbReference>
<dbReference type="SMART" id="SM00230">
    <property type="entry name" value="CysPc"/>
    <property type="match status" value="1"/>
</dbReference>
<organism evidence="4 5">
    <name type="scientific">Durusdinium trenchii</name>
    <dbReference type="NCBI Taxonomy" id="1381693"/>
    <lineage>
        <taxon>Eukaryota</taxon>
        <taxon>Sar</taxon>
        <taxon>Alveolata</taxon>
        <taxon>Dinophyceae</taxon>
        <taxon>Suessiales</taxon>
        <taxon>Symbiodiniaceae</taxon>
        <taxon>Durusdinium</taxon>
    </lineage>
</organism>
<feature type="active site" evidence="2">
    <location>
        <position position="291"/>
    </location>
</feature>
<dbReference type="SUPFAM" id="SSF54001">
    <property type="entry name" value="Cysteine proteinases"/>
    <property type="match status" value="1"/>
</dbReference>